<dbReference type="InterPro" id="IPR056569">
    <property type="entry name" value="ArlJ-like"/>
</dbReference>
<organism evidence="2">
    <name type="scientific">uncultured marine group II/III euryarchaeote AD1000_12_B08</name>
    <dbReference type="NCBI Taxonomy" id="1457724"/>
    <lineage>
        <taxon>Archaea</taxon>
        <taxon>Methanobacteriati</taxon>
        <taxon>Methanobacteriota</taxon>
        <taxon>environmental samples</taxon>
    </lineage>
</organism>
<proteinExistence type="predicted"/>
<keyword evidence="2" id="KW-0969">Cilium</keyword>
<dbReference type="PANTHER" id="PTHR35402">
    <property type="entry name" value="INTEGRAL MEMBRANE PROTEIN-RELATED"/>
    <property type="match status" value="1"/>
</dbReference>
<keyword evidence="2" id="KW-0282">Flagellum</keyword>
<accession>A0A075FP80</accession>
<keyword evidence="1" id="KW-1133">Transmembrane helix</keyword>
<feature type="transmembrane region" description="Helical" evidence="1">
    <location>
        <begin position="198"/>
        <end position="217"/>
    </location>
</feature>
<evidence type="ECO:0000313" key="2">
    <source>
        <dbReference type="EMBL" id="AIE91502.1"/>
    </source>
</evidence>
<feature type="transmembrane region" description="Helical" evidence="1">
    <location>
        <begin position="16"/>
        <end position="37"/>
    </location>
</feature>
<reference evidence="2" key="1">
    <citation type="journal article" date="2014" name="Genome Biol. Evol.">
        <title>Pangenome evidence for extensive interdomain horizontal transfer affecting lineage core and shell genes in uncultured planktonic thaumarchaeota and euryarchaeota.</title>
        <authorList>
            <person name="Deschamps P."/>
            <person name="Zivanovic Y."/>
            <person name="Moreira D."/>
            <person name="Rodriguez-Valera F."/>
            <person name="Lopez-Garcia P."/>
        </authorList>
    </citation>
    <scope>NUCLEOTIDE SEQUENCE</scope>
</reference>
<keyword evidence="1" id="KW-0472">Membrane</keyword>
<feature type="transmembrane region" description="Helical" evidence="1">
    <location>
        <begin position="224"/>
        <end position="244"/>
    </location>
</feature>
<dbReference type="EMBL" id="KF900340">
    <property type="protein sequence ID" value="AIE91502.1"/>
    <property type="molecule type" value="Genomic_DNA"/>
</dbReference>
<dbReference type="PANTHER" id="PTHR35402:SF1">
    <property type="entry name" value="TYPE II SECRETION SYSTEM PROTEIN GSPF DOMAIN-CONTAINING PROTEIN"/>
    <property type="match status" value="1"/>
</dbReference>
<protein>
    <submittedName>
        <fullName evidence="2">Putative archaeal flagellar protein FlaJ</fullName>
    </submittedName>
</protein>
<feature type="transmembrane region" description="Helical" evidence="1">
    <location>
        <begin position="155"/>
        <end position="178"/>
    </location>
</feature>
<sequence length="249" mass="26908">MAIGIPGLLDMVTDSVLMSIFVPLTIISMGGGLPFMLESRRLKKIESGLPELLEGISTSLGAGLGLQQAITSMANQRDDLLGHMLRKAIARSQVTTFDAAISEFALDTRSSTVQRAFNLLQTADENEAPLADVTFSMSLEYDRLMRLRSKRTLDLKGHALTLQILMAALLPSTIGFMFGLFAGPESGIPMGLFHPSMLLYFTAGSAFSVMVSGVMLGKSLSSSVWWIAPWALLSQIIYMGSYLVSSLFG</sequence>
<dbReference type="AlphaFoldDB" id="A0A075FP80"/>
<keyword evidence="2" id="KW-0966">Cell projection</keyword>
<evidence type="ECO:0000256" key="1">
    <source>
        <dbReference type="SAM" id="Phobius"/>
    </source>
</evidence>
<keyword evidence="1" id="KW-0812">Transmembrane</keyword>
<name>A0A075FP80_9EURY</name>